<comment type="caution">
    <text evidence="1">The sequence shown here is derived from an EMBL/GenBank/DDBJ whole genome shotgun (WGS) entry which is preliminary data.</text>
</comment>
<dbReference type="AlphaFoldDB" id="X1TY11"/>
<protein>
    <submittedName>
        <fullName evidence="1">Uncharacterized protein</fullName>
    </submittedName>
</protein>
<proteinExistence type="predicted"/>
<accession>X1TY11</accession>
<dbReference type="Pfam" id="PF07505">
    <property type="entry name" value="DUF5131"/>
    <property type="match status" value="1"/>
</dbReference>
<gene>
    <name evidence="1" type="ORF">S12H4_43732</name>
</gene>
<dbReference type="EMBL" id="BARW01026872">
    <property type="protein sequence ID" value="GAJ10213.1"/>
    <property type="molecule type" value="Genomic_DNA"/>
</dbReference>
<evidence type="ECO:0000313" key="1">
    <source>
        <dbReference type="EMBL" id="GAJ10213.1"/>
    </source>
</evidence>
<sequence length="193" mass="22961">DSIDPFFPRWWPERLRDIPHDWNTLAGRQHVKPRGIFLDDMSDWMGPWWPEEWTRQEIQAMIDNPQHRFYTLTKWPQNLIKFSPFPPNCWVGQTITSQTEADRTFNDFAKVEASIKYVSLEPLLGRIDITPYLKGWVNAGTIFENPEGVERYDIDGALVNHIDWVIIGAQTRPTVFPKIEWVQERVWIYYLEN</sequence>
<organism evidence="1">
    <name type="scientific">marine sediment metagenome</name>
    <dbReference type="NCBI Taxonomy" id="412755"/>
    <lineage>
        <taxon>unclassified sequences</taxon>
        <taxon>metagenomes</taxon>
        <taxon>ecological metagenomes</taxon>
    </lineage>
</organism>
<reference evidence="1" key="1">
    <citation type="journal article" date="2014" name="Front. Microbiol.">
        <title>High frequency of phylogenetically diverse reductive dehalogenase-homologous genes in deep subseafloor sedimentary metagenomes.</title>
        <authorList>
            <person name="Kawai M."/>
            <person name="Futagami T."/>
            <person name="Toyoda A."/>
            <person name="Takaki Y."/>
            <person name="Nishi S."/>
            <person name="Hori S."/>
            <person name="Arai W."/>
            <person name="Tsubouchi T."/>
            <person name="Morono Y."/>
            <person name="Uchiyama I."/>
            <person name="Ito T."/>
            <person name="Fujiyama A."/>
            <person name="Inagaki F."/>
            <person name="Takami H."/>
        </authorList>
    </citation>
    <scope>NUCLEOTIDE SEQUENCE</scope>
    <source>
        <strain evidence="1">Expedition CK06-06</strain>
    </source>
</reference>
<dbReference type="InterPro" id="IPR011101">
    <property type="entry name" value="DUF5131"/>
</dbReference>
<feature type="non-terminal residue" evidence="1">
    <location>
        <position position="1"/>
    </location>
</feature>
<name>X1TY11_9ZZZZ</name>